<dbReference type="GeneID" id="19973745"/>
<dbReference type="Proteomes" id="UP000030752">
    <property type="component" value="Unassembled WGS sequence"/>
</dbReference>
<accession>W2RPF4</accession>
<feature type="compositionally biased region" description="Basic residues" evidence="1">
    <location>
        <begin position="280"/>
        <end position="292"/>
    </location>
</feature>
<keyword evidence="3" id="KW-1185">Reference proteome</keyword>
<dbReference type="InParanoid" id="W2RPF4"/>
<evidence type="ECO:0000313" key="2">
    <source>
        <dbReference type="EMBL" id="ETN38371.1"/>
    </source>
</evidence>
<proteinExistence type="predicted"/>
<dbReference type="EMBL" id="KB822722">
    <property type="protein sequence ID" value="ETN38371.1"/>
    <property type="molecule type" value="Genomic_DNA"/>
</dbReference>
<dbReference type="AlphaFoldDB" id="W2RPF4"/>
<feature type="compositionally biased region" description="Basic and acidic residues" evidence="1">
    <location>
        <begin position="525"/>
        <end position="537"/>
    </location>
</feature>
<organism evidence="2 3">
    <name type="scientific">Cyphellophora europaea (strain CBS 101466)</name>
    <name type="common">Phialophora europaea</name>
    <dbReference type="NCBI Taxonomy" id="1220924"/>
    <lineage>
        <taxon>Eukaryota</taxon>
        <taxon>Fungi</taxon>
        <taxon>Dikarya</taxon>
        <taxon>Ascomycota</taxon>
        <taxon>Pezizomycotina</taxon>
        <taxon>Eurotiomycetes</taxon>
        <taxon>Chaetothyriomycetidae</taxon>
        <taxon>Chaetothyriales</taxon>
        <taxon>Cyphellophoraceae</taxon>
        <taxon>Cyphellophora</taxon>
    </lineage>
</organism>
<feature type="region of interest" description="Disordered" evidence="1">
    <location>
        <begin position="280"/>
        <end position="350"/>
    </location>
</feature>
<reference evidence="2 3" key="1">
    <citation type="submission" date="2013-03" db="EMBL/GenBank/DDBJ databases">
        <title>The Genome Sequence of Phialophora europaea CBS 101466.</title>
        <authorList>
            <consortium name="The Broad Institute Genomics Platform"/>
            <person name="Cuomo C."/>
            <person name="de Hoog S."/>
            <person name="Gorbushina A."/>
            <person name="Walker B."/>
            <person name="Young S.K."/>
            <person name="Zeng Q."/>
            <person name="Gargeya S."/>
            <person name="Fitzgerald M."/>
            <person name="Haas B."/>
            <person name="Abouelleil A."/>
            <person name="Allen A.W."/>
            <person name="Alvarado L."/>
            <person name="Arachchi H.M."/>
            <person name="Berlin A.M."/>
            <person name="Chapman S.B."/>
            <person name="Gainer-Dewar J."/>
            <person name="Goldberg J."/>
            <person name="Griggs A."/>
            <person name="Gujja S."/>
            <person name="Hansen M."/>
            <person name="Howarth C."/>
            <person name="Imamovic A."/>
            <person name="Ireland A."/>
            <person name="Larimer J."/>
            <person name="McCowan C."/>
            <person name="Murphy C."/>
            <person name="Pearson M."/>
            <person name="Poon T.W."/>
            <person name="Priest M."/>
            <person name="Roberts A."/>
            <person name="Saif S."/>
            <person name="Shea T."/>
            <person name="Sisk P."/>
            <person name="Sykes S."/>
            <person name="Wortman J."/>
            <person name="Nusbaum C."/>
            <person name="Birren B."/>
        </authorList>
    </citation>
    <scope>NUCLEOTIDE SEQUENCE [LARGE SCALE GENOMIC DNA]</scope>
    <source>
        <strain evidence="2 3">CBS 101466</strain>
    </source>
</reference>
<protein>
    <submittedName>
        <fullName evidence="2">Uncharacterized protein</fullName>
    </submittedName>
</protein>
<feature type="compositionally biased region" description="Basic and acidic residues" evidence="1">
    <location>
        <begin position="487"/>
        <end position="518"/>
    </location>
</feature>
<gene>
    <name evidence="2" type="ORF">HMPREF1541_06406</name>
</gene>
<sequence length="597" mass="65708">MINWNKFKDPHSAESACLSDTVYPLSQSIVAKVEPVDHTGILMSSDMLLNADDRRFALAQSSPSRRVYDFRTNKVNAIDGAIVCLSNYIDRREASYNLPAPPLRYPESIRQDLAGMPALPLDQDQISECCLSPSPPPVQLINHGYIQRSSDQSTAHPTSITSVASSKASSTNFSFASTSYKASTAPTNISHGLSIADLIHPPLVIPPPSTRLSSPMTPDPEVDYDTHNHHLPNQAFLQATLASIRSSRGISESRYSLNTRRPRISSPPLGCARGRSLKMVRMRRSSRTRRSKQAAAHCLGDSTTASSTLEGQSFNSSQPRIQDHETLPPSVEPDASVSHPAHHQGAASTLPSPLEAQVVPSKPMHATPTSLDRWWHAERLRHSCDEYADQGISSSPPEVLPATLSGLQRSVVPGLDFSREGTYDNGHHPLAEPEGAIEADDDVASQGYSTGPEHGLYAYTRDWPNLRFTSPRAKSYGYIAGDVPGARESKIRTRGRVRERTRGRSKEAKGGQEEDRPRVVSGVKRQRDDSSGGREAEGCASKAKHRARERQETVQGRRDSTQRLQLPAGIDDEALNEDDLRDIREAQMLAERWWKDT</sequence>
<feature type="region of interest" description="Disordered" evidence="1">
    <location>
        <begin position="487"/>
        <end position="571"/>
    </location>
</feature>
<feature type="compositionally biased region" description="Basic and acidic residues" evidence="1">
    <location>
        <begin position="549"/>
        <end position="561"/>
    </location>
</feature>
<name>W2RPF4_CYPE1</name>
<evidence type="ECO:0000313" key="3">
    <source>
        <dbReference type="Proteomes" id="UP000030752"/>
    </source>
</evidence>
<dbReference type="VEuPathDB" id="FungiDB:HMPREF1541_06406"/>
<dbReference type="RefSeq" id="XP_008718960.1">
    <property type="nucleotide sequence ID" value="XM_008720738.1"/>
</dbReference>
<dbReference type="HOGENOM" id="CLU_457091_0_0_1"/>
<evidence type="ECO:0000256" key="1">
    <source>
        <dbReference type="SAM" id="MobiDB-lite"/>
    </source>
</evidence>
<feature type="compositionally biased region" description="Polar residues" evidence="1">
    <location>
        <begin position="301"/>
        <end position="320"/>
    </location>
</feature>